<dbReference type="Gene3D" id="1.25.40.10">
    <property type="entry name" value="Tetratricopeptide repeat domain"/>
    <property type="match status" value="1"/>
</dbReference>
<sequence>MRPGVISLLASAALALAAGSAASAQEQTLTLPEARSLAYDLVRFGHLPAAEDLLTEILAKNPDDSGSLFLRARIAEAKGDPAGAKRAAARVFRLAEDDRARFAASEIAARSAFRSGSYTNSQLWLRRAYEAAPDEITRNAVADDYRQVRAINPLWFSLKASVAPSSNVNDGSSDDFNEIAGVDAVGLLSGSAKALEGVEARLQFDLSYRLAQGKQWRNSAIFRHYERRVELSADAQEQAPDLENDDFDQTTMEAGIRHEVVSASGRTGAALTLTGGRTWYGQDSQFDFARGDTRGWIKLTDALRFSAGYGLELRRLEDRPEETERYDRLSLGLSYGLSVGTLSGTLHGQISVSEAHYSDYVVGIIEVPGGRQDTSYSAGLTMSFSALDYAGFVPEVAVTAESRSSNVSRFDTEEVSVRFGISSAF</sequence>
<accession>A0A1I6ACF7</accession>
<keyword evidence="1" id="KW-0732">Signal</keyword>
<gene>
    <name evidence="2" type="ORF">SAMN05421853_11746</name>
</gene>
<name>A0A1I6ACF7_9RHOB</name>
<dbReference type="RefSeq" id="WP_093015331.1">
    <property type="nucleotide sequence ID" value="NZ_FOXV01000017.1"/>
</dbReference>
<proteinExistence type="predicted"/>
<dbReference type="SUPFAM" id="SSF48452">
    <property type="entry name" value="TPR-like"/>
    <property type="match status" value="1"/>
</dbReference>
<keyword evidence="3" id="KW-1185">Reference proteome</keyword>
<feature type="signal peptide" evidence="1">
    <location>
        <begin position="1"/>
        <end position="24"/>
    </location>
</feature>
<feature type="chain" id="PRO_5017388611" evidence="1">
    <location>
        <begin position="25"/>
        <end position="425"/>
    </location>
</feature>
<evidence type="ECO:0000313" key="2">
    <source>
        <dbReference type="EMBL" id="SFQ66312.1"/>
    </source>
</evidence>
<dbReference type="InterPro" id="IPR011990">
    <property type="entry name" value="TPR-like_helical_dom_sf"/>
</dbReference>
<organism evidence="2 3">
    <name type="scientific">Roseivivax halotolerans</name>
    <dbReference type="NCBI Taxonomy" id="93684"/>
    <lineage>
        <taxon>Bacteria</taxon>
        <taxon>Pseudomonadati</taxon>
        <taxon>Pseudomonadota</taxon>
        <taxon>Alphaproteobacteria</taxon>
        <taxon>Rhodobacterales</taxon>
        <taxon>Roseobacteraceae</taxon>
        <taxon>Roseivivax</taxon>
    </lineage>
</organism>
<evidence type="ECO:0000256" key="1">
    <source>
        <dbReference type="SAM" id="SignalP"/>
    </source>
</evidence>
<dbReference type="STRING" id="93684.SAMN05421853_11746"/>
<dbReference type="AlphaFoldDB" id="A0A1I6ACF7"/>
<protein>
    <submittedName>
        <fullName evidence="2">Tetratricopeptide repeat-containing protein</fullName>
    </submittedName>
</protein>
<evidence type="ECO:0000313" key="3">
    <source>
        <dbReference type="Proteomes" id="UP000243106"/>
    </source>
</evidence>
<dbReference type="Proteomes" id="UP000243106">
    <property type="component" value="Unassembled WGS sequence"/>
</dbReference>
<dbReference type="EMBL" id="FOXV01000017">
    <property type="protein sequence ID" value="SFQ66312.1"/>
    <property type="molecule type" value="Genomic_DNA"/>
</dbReference>
<reference evidence="3" key="1">
    <citation type="submission" date="2016-10" db="EMBL/GenBank/DDBJ databases">
        <authorList>
            <person name="Varghese N."/>
            <person name="Submissions S."/>
        </authorList>
    </citation>
    <scope>NUCLEOTIDE SEQUENCE [LARGE SCALE GENOMIC DNA]</scope>
    <source>
        <strain evidence="3">JCM 10271</strain>
    </source>
</reference>